<evidence type="ECO:0000313" key="4">
    <source>
        <dbReference type="Proteomes" id="UP000077469"/>
    </source>
</evidence>
<gene>
    <name evidence="3" type="ORF">AJ81_01305</name>
</gene>
<dbReference type="AlphaFoldDB" id="A0A0X1KPB0"/>
<dbReference type="PROSITE" id="PS50887">
    <property type="entry name" value="GGDEF"/>
    <property type="match status" value="1"/>
</dbReference>
<dbReference type="PATRIC" id="fig|1123384.7.peg.261"/>
<feature type="domain" description="GGDEF" evidence="2">
    <location>
        <begin position="87"/>
        <end position="190"/>
    </location>
</feature>
<dbReference type="SUPFAM" id="SSF55073">
    <property type="entry name" value="Nucleotide cyclase"/>
    <property type="match status" value="1"/>
</dbReference>
<dbReference type="EMBL" id="CP007141">
    <property type="protein sequence ID" value="AJC73060.1"/>
    <property type="molecule type" value="Genomic_DNA"/>
</dbReference>
<dbReference type="InterPro" id="IPR000160">
    <property type="entry name" value="GGDEF_dom"/>
</dbReference>
<organism evidence="3 4">
    <name type="scientific">Pseudothermotoga hypogea DSM 11164 = NBRC 106472</name>
    <dbReference type="NCBI Taxonomy" id="1123384"/>
    <lineage>
        <taxon>Bacteria</taxon>
        <taxon>Thermotogati</taxon>
        <taxon>Thermotogota</taxon>
        <taxon>Thermotogae</taxon>
        <taxon>Thermotogales</taxon>
        <taxon>Thermotogaceae</taxon>
        <taxon>Pseudothermotoga</taxon>
    </lineage>
</organism>
<dbReference type="Pfam" id="PF00990">
    <property type="entry name" value="GGDEF"/>
    <property type="match status" value="1"/>
</dbReference>
<dbReference type="STRING" id="1123384.AJ81_01305"/>
<reference evidence="3 4" key="1">
    <citation type="submission" date="2014-01" db="EMBL/GenBank/DDBJ databases">
        <title>Genome sequencing of Thermotog hypogea.</title>
        <authorList>
            <person name="Zhang X."/>
            <person name="Alvare G."/>
            <person name="Fristensky B."/>
            <person name="Chen L."/>
            <person name="Suen T."/>
            <person name="Chen Q."/>
            <person name="Ma K."/>
        </authorList>
    </citation>
    <scope>NUCLEOTIDE SEQUENCE [LARGE SCALE GENOMIC DNA]</scope>
    <source>
        <strain evidence="3 4">DSM 11164</strain>
    </source>
</reference>
<sequence>MEEKEELLQKIRMLEDQLEYYRTREAQMEQLIREYNEFIRRQFDIYDQFVRDIGTSRIIDPYTRVYSAEHISKLVSYYHQRAFEENREYGLILVRLVEKDENFDANLLALAKLLKNVIRVPMDSVGRLNEDTFVLLLTEIGKENTRKVVERIKTFINQHLAIPVKISFRSYPDDGSNLEDMMKQLQAEVS</sequence>
<dbReference type="InterPro" id="IPR029787">
    <property type="entry name" value="Nucleotide_cyclase"/>
</dbReference>
<evidence type="ECO:0000256" key="1">
    <source>
        <dbReference type="SAM" id="Coils"/>
    </source>
</evidence>
<dbReference type="SMR" id="A0A0X1KPB0"/>
<evidence type="ECO:0000259" key="2">
    <source>
        <dbReference type="PROSITE" id="PS50887"/>
    </source>
</evidence>
<dbReference type="KEGG" id="phy:AJ81_01305"/>
<dbReference type="PaxDb" id="1123384-AJ81_01305"/>
<accession>A0A0X1KPB0</accession>
<dbReference type="InterPro" id="IPR043128">
    <property type="entry name" value="Rev_trsase/Diguanyl_cyclase"/>
</dbReference>
<keyword evidence="4" id="KW-1185">Reference proteome</keyword>
<keyword evidence="1" id="KW-0175">Coiled coil</keyword>
<dbReference type="RefSeq" id="WP_031503368.1">
    <property type="nucleotide sequence ID" value="NC_022795.1"/>
</dbReference>
<proteinExistence type="predicted"/>
<evidence type="ECO:0000313" key="3">
    <source>
        <dbReference type="EMBL" id="AJC73060.1"/>
    </source>
</evidence>
<name>A0A0X1KPB0_9THEM</name>
<dbReference type="Gene3D" id="3.30.70.270">
    <property type="match status" value="1"/>
</dbReference>
<dbReference type="OrthoDB" id="45204at2"/>
<protein>
    <submittedName>
        <fullName evidence="3">Diguanylate cyclase</fullName>
    </submittedName>
</protein>
<dbReference type="Proteomes" id="UP000077469">
    <property type="component" value="Chromosome"/>
</dbReference>
<feature type="coiled-coil region" evidence="1">
    <location>
        <begin position="4"/>
        <end position="41"/>
    </location>
</feature>